<gene>
    <name evidence="3" type="ORF">GCM10011511_40020</name>
</gene>
<keyword evidence="2" id="KW-1133">Transmembrane helix</keyword>
<name>A0A8J2UFY1_9BACT</name>
<feature type="transmembrane region" description="Helical" evidence="2">
    <location>
        <begin position="308"/>
        <end position="327"/>
    </location>
</feature>
<keyword evidence="4" id="KW-1185">Reference proteome</keyword>
<feature type="transmembrane region" description="Helical" evidence="2">
    <location>
        <begin position="517"/>
        <end position="539"/>
    </location>
</feature>
<proteinExistence type="predicted"/>
<feature type="transmembrane region" description="Helical" evidence="2">
    <location>
        <begin position="611"/>
        <end position="633"/>
    </location>
</feature>
<organism evidence="3 4">
    <name type="scientific">Puia dinghuensis</name>
    <dbReference type="NCBI Taxonomy" id="1792502"/>
    <lineage>
        <taxon>Bacteria</taxon>
        <taxon>Pseudomonadati</taxon>
        <taxon>Bacteroidota</taxon>
        <taxon>Chitinophagia</taxon>
        <taxon>Chitinophagales</taxon>
        <taxon>Chitinophagaceae</taxon>
        <taxon>Puia</taxon>
    </lineage>
</organism>
<evidence type="ECO:0000313" key="3">
    <source>
        <dbReference type="EMBL" id="GGB12404.1"/>
    </source>
</evidence>
<reference evidence="3" key="2">
    <citation type="submission" date="2020-09" db="EMBL/GenBank/DDBJ databases">
        <authorList>
            <person name="Sun Q."/>
            <person name="Zhou Y."/>
        </authorList>
    </citation>
    <scope>NUCLEOTIDE SEQUENCE</scope>
    <source>
        <strain evidence="3">CGMCC 1.15448</strain>
    </source>
</reference>
<feature type="transmembrane region" description="Helical" evidence="2">
    <location>
        <begin position="339"/>
        <end position="360"/>
    </location>
</feature>
<feature type="compositionally biased region" description="Pro residues" evidence="1">
    <location>
        <begin position="47"/>
        <end position="65"/>
    </location>
</feature>
<dbReference type="EMBL" id="BMJC01000004">
    <property type="protein sequence ID" value="GGB12404.1"/>
    <property type="molecule type" value="Genomic_DNA"/>
</dbReference>
<evidence type="ECO:0000313" key="4">
    <source>
        <dbReference type="Proteomes" id="UP000607559"/>
    </source>
</evidence>
<feature type="transmembrane region" description="Helical" evidence="2">
    <location>
        <begin position="581"/>
        <end position="599"/>
    </location>
</feature>
<feature type="transmembrane region" description="Helical" evidence="2">
    <location>
        <begin position="151"/>
        <end position="170"/>
    </location>
</feature>
<feature type="transmembrane region" description="Helical" evidence="2">
    <location>
        <begin position="283"/>
        <end position="303"/>
    </location>
</feature>
<feature type="transmembrane region" description="Helical" evidence="2">
    <location>
        <begin position="372"/>
        <end position="392"/>
    </location>
</feature>
<comment type="caution">
    <text evidence="3">The sequence shown here is derived from an EMBL/GenBank/DDBJ whole genome shotgun (WGS) entry which is preliminary data.</text>
</comment>
<evidence type="ECO:0000256" key="2">
    <source>
        <dbReference type="SAM" id="Phobius"/>
    </source>
</evidence>
<protein>
    <submittedName>
        <fullName evidence="3">Membrane protein</fullName>
    </submittedName>
</protein>
<feature type="transmembrane region" description="Helical" evidence="2">
    <location>
        <begin position="746"/>
        <end position="763"/>
    </location>
</feature>
<keyword evidence="2" id="KW-0472">Membrane</keyword>
<feature type="transmembrane region" description="Helical" evidence="2">
    <location>
        <begin position="678"/>
        <end position="701"/>
    </location>
</feature>
<dbReference type="PANTHER" id="PTHR38434:SF1">
    <property type="entry name" value="BLL2549 PROTEIN"/>
    <property type="match status" value="1"/>
</dbReference>
<feature type="transmembrane region" description="Helical" evidence="2">
    <location>
        <begin position="398"/>
        <end position="417"/>
    </location>
</feature>
<feature type="transmembrane region" description="Helical" evidence="2">
    <location>
        <begin position="551"/>
        <end position="575"/>
    </location>
</feature>
<feature type="transmembrane region" description="Helical" evidence="2">
    <location>
        <begin position="478"/>
        <end position="497"/>
    </location>
</feature>
<sequence>MEAVIILLLFILVILVLTMRISLHDRLGRIEHEMQKIKEDLKATPPSRVPEPPPTPVSTPPPPAAPRETEPYRAVERPRPWAATPPPALASEPAAPKPVEPPHFQRMDPVEPPAATQRASASTPPVTPPPPAKPGFFEQHPDLEKFIGENLISKIGIAILVLAIGFFVKYAIDNNWIGAVGRVGIGLLCGGILIGIAHRLRNQYKAFSSVLVGGGLAALYFTIALAYHEYHLFNQATTFVIMLVVTAFSVLLSLLYDRQELAIIALVGGFVTPFLVSNGRGDYVVLFSYLLILNSGLLVIAYYKVWRWLNILSFGFTALLFASWLLSLPYDASPATYRGGWGFATAFYLLFFIINIAYTVRKNKPFVASDFGILLANTCLYFAAGLYLIAQLGLDRYKGLYCAVMGIFHLGATWFLFRRSTVDKNILYLLVGLTLSFVSLTAPIQLHGHYITLFWASETVLLYWLYKRSGIRLIKVAAYLIWGAMLVSLTMDWGNIYGQGVQVVFSGLQSSWRTVGLPIVFNKGLMTGLYAALSCWALFYLSQGTPLAKTALLIAGGILFIAGMLEIFHQFWFYYPALDLWRLYVLLYTYLFIYVFAWGSGRLKKTNFRRITAGLLALSILVYLGSLFSVFNIQQYMLETGLQRGHFAAHWGGDLVFALILARLVARGQTESFAVEPVLFTWLICTVTVIFLSAEGQLLINTLFFTRENGLDNLQRVYDKTGLPILWGLCSFAFMWLGMRHKFKPLRIVSLVLFTLTLLKLFLFDIRDIPIAGKIAAFFCLGVLLLVVSFMYQRLKKIIIEDEEKKPI</sequence>
<feature type="transmembrane region" description="Helical" evidence="2">
    <location>
        <begin position="450"/>
        <end position="466"/>
    </location>
</feature>
<feature type="transmembrane region" description="Helical" evidence="2">
    <location>
        <begin position="209"/>
        <end position="227"/>
    </location>
</feature>
<dbReference type="InterPro" id="IPR019286">
    <property type="entry name" value="DUF2339_TM"/>
</dbReference>
<feature type="transmembrane region" description="Helical" evidence="2">
    <location>
        <begin position="721"/>
        <end position="739"/>
    </location>
</feature>
<evidence type="ECO:0000256" key="1">
    <source>
        <dbReference type="SAM" id="MobiDB-lite"/>
    </source>
</evidence>
<keyword evidence="2" id="KW-0812">Transmembrane</keyword>
<dbReference type="Pfam" id="PF10101">
    <property type="entry name" value="DUF2339"/>
    <property type="match status" value="1"/>
</dbReference>
<feature type="compositionally biased region" description="Basic and acidic residues" evidence="1">
    <location>
        <begin position="67"/>
        <end position="79"/>
    </location>
</feature>
<reference evidence="3" key="1">
    <citation type="journal article" date="2014" name="Int. J. Syst. Evol. Microbiol.">
        <title>Complete genome sequence of Corynebacterium casei LMG S-19264T (=DSM 44701T), isolated from a smear-ripened cheese.</title>
        <authorList>
            <consortium name="US DOE Joint Genome Institute (JGI-PGF)"/>
            <person name="Walter F."/>
            <person name="Albersmeier A."/>
            <person name="Kalinowski J."/>
            <person name="Ruckert C."/>
        </authorList>
    </citation>
    <scope>NUCLEOTIDE SEQUENCE</scope>
    <source>
        <strain evidence="3">CGMCC 1.15448</strain>
    </source>
</reference>
<dbReference type="PANTHER" id="PTHR38434">
    <property type="entry name" value="BLL2549 PROTEIN"/>
    <property type="match status" value="1"/>
</dbReference>
<dbReference type="Proteomes" id="UP000607559">
    <property type="component" value="Unassembled WGS sequence"/>
</dbReference>
<dbReference type="AlphaFoldDB" id="A0A8J2UFY1"/>
<dbReference type="RefSeq" id="WP_188935018.1">
    <property type="nucleotide sequence ID" value="NZ_BMJC01000004.1"/>
</dbReference>
<feature type="transmembrane region" description="Helical" evidence="2">
    <location>
        <begin position="176"/>
        <end position="197"/>
    </location>
</feature>
<feature type="transmembrane region" description="Helical" evidence="2">
    <location>
        <begin position="775"/>
        <end position="792"/>
    </location>
</feature>
<feature type="transmembrane region" description="Helical" evidence="2">
    <location>
        <begin position="261"/>
        <end position="277"/>
    </location>
</feature>
<feature type="transmembrane region" description="Helical" evidence="2">
    <location>
        <begin position="645"/>
        <end position="666"/>
    </location>
</feature>
<feature type="transmembrane region" description="Helical" evidence="2">
    <location>
        <begin position="233"/>
        <end position="254"/>
    </location>
</feature>
<accession>A0A8J2UFY1</accession>
<feature type="transmembrane region" description="Helical" evidence="2">
    <location>
        <begin position="426"/>
        <end position="444"/>
    </location>
</feature>
<feature type="region of interest" description="Disordered" evidence="1">
    <location>
        <begin position="40"/>
        <end position="135"/>
    </location>
</feature>
<feature type="transmembrane region" description="Helical" evidence="2">
    <location>
        <begin position="6"/>
        <end position="23"/>
    </location>
</feature>